<keyword evidence="5" id="KW-0479">Metal-binding</keyword>
<keyword evidence="6" id="KW-0378">Hydrolase</keyword>
<comment type="cofactor">
    <cofactor evidence="1">
        <name>a divalent metal cation</name>
        <dbReference type="ChEBI" id="CHEBI:60240"/>
    </cofactor>
</comment>
<gene>
    <name evidence="9" type="ORF">RRG08_048315</name>
</gene>
<keyword evidence="7" id="KW-0539">Nucleus</keyword>
<dbReference type="Proteomes" id="UP001283361">
    <property type="component" value="Unassembled WGS sequence"/>
</dbReference>
<dbReference type="PANTHER" id="PTHR22930">
    <property type="match status" value="1"/>
</dbReference>
<dbReference type="GO" id="GO:0005634">
    <property type="term" value="C:nucleus"/>
    <property type="evidence" value="ECO:0007669"/>
    <property type="project" value="UniProtKB-SubCell"/>
</dbReference>
<evidence type="ECO:0000256" key="6">
    <source>
        <dbReference type="ARBA" id="ARBA00022801"/>
    </source>
</evidence>
<evidence type="ECO:0000256" key="3">
    <source>
        <dbReference type="ARBA" id="ARBA00006958"/>
    </source>
</evidence>
<dbReference type="GO" id="GO:0016787">
    <property type="term" value="F:hydrolase activity"/>
    <property type="evidence" value="ECO:0007669"/>
    <property type="project" value="UniProtKB-KW"/>
</dbReference>
<dbReference type="GO" id="GO:0004518">
    <property type="term" value="F:nuclease activity"/>
    <property type="evidence" value="ECO:0007669"/>
    <property type="project" value="UniProtKB-KW"/>
</dbReference>
<dbReference type="GO" id="GO:0046872">
    <property type="term" value="F:metal ion binding"/>
    <property type="evidence" value="ECO:0007669"/>
    <property type="project" value="UniProtKB-KW"/>
</dbReference>
<dbReference type="EMBL" id="JAWDGP010003357">
    <property type="protein sequence ID" value="KAK3775106.1"/>
    <property type="molecule type" value="Genomic_DNA"/>
</dbReference>
<dbReference type="InterPro" id="IPR027806">
    <property type="entry name" value="HARBI1_dom"/>
</dbReference>
<comment type="subcellular location">
    <subcellularLocation>
        <location evidence="2">Nucleus</location>
    </subcellularLocation>
</comment>
<evidence type="ECO:0000256" key="2">
    <source>
        <dbReference type="ARBA" id="ARBA00004123"/>
    </source>
</evidence>
<evidence type="ECO:0000256" key="4">
    <source>
        <dbReference type="ARBA" id="ARBA00022722"/>
    </source>
</evidence>
<protein>
    <recommendedName>
        <fullName evidence="8">DDE Tnp4 domain-containing protein</fullName>
    </recommendedName>
</protein>
<evidence type="ECO:0000256" key="5">
    <source>
        <dbReference type="ARBA" id="ARBA00022723"/>
    </source>
</evidence>
<reference evidence="9" key="1">
    <citation type="journal article" date="2023" name="G3 (Bethesda)">
        <title>A reference genome for the long-term kleptoplast-retaining sea slug Elysia crispata morphotype clarki.</title>
        <authorList>
            <person name="Eastman K.E."/>
            <person name="Pendleton A.L."/>
            <person name="Shaikh M.A."/>
            <person name="Suttiyut T."/>
            <person name="Ogas R."/>
            <person name="Tomko P."/>
            <person name="Gavelis G."/>
            <person name="Widhalm J.R."/>
            <person name="Wisecaver J.H."/>
        </authorList>
    </citation>
    <scope>NUCLEOTIDE SEQUENCE</scope>
    <source>
        <strain evidence="9">ECLA1</strain>
    </source>
</reference>
<evidence type="ECO:0000313" key="10">
    <source>
        <dbReference type="Proteomes" id="UP001283361"/>
    </source>
</evidence>
<dbReference type="AlphaFoldDB" id="A0AAE0ZUD3"/>
<keyword evidence="10" id="KW-1185">Reference proteome</keyword>
<dbReference type="InterPro" id="IPR045249">
    <property type="entry name" value="HARBI1-like"/>
</dbReference>
<dbReference type="PANTHER" id="PTHR22930:SF269">
    <property type="entry name" value="NUCLEASE HARBI1-LIKE PROTEIN"/>
    <property type="match status" value="1"/>
</dbReference>
<comment type="similarity">
    <text evidence="3">Belongs to the HARBI1 family.</text>
</comment>
<evidence type="ECO:0000256" key="7">
    <source>
        <dbReference type="ARBA" id="ARBA00023242"/>
    </source>
</evidence>
<accession>A0AAE0ZUD3</accession>
<feature type="domain" description="DDE Tnp4" evidence="8">
    <location>
        <begin position="155"/>
        <end position="319"/>
    </location>
</feature>
<evidence type="ECO:0000259" key="8">
    <source>
        <dbReference type="Pfam" id="PF13359"/>
    </source>
</evidence>
<name>A0AAE0ZUD3_9GAST</name>
<evidence type="ECO:0000313" key="9">
    <source>
        <dbReference type="EMBL" id="KAK3775106.1"/>
    </source>
</evidence>
<keyword evidence="4" id="KW-0540">Nuclease</keyword>
<sequence length="337" mass="38837">MKTDFAYVLVNATDDELYAAKQALQIRSKEHFNTYVRHLLLPSKRTSYRTYEELKNLALPHLQPICCNWRDPISAEEKLVLALRHLATGVSFTSMSVPFHMSAEAISRLLSKAFKVLWDVLQPLELQLPSEEQWKNIAKRFGDLWDYPFAFDSLDRKHISLKKPGNSGSMFYNYKRFPSIVLMALSDADSCFILVDCGHYGRVSDAGVYQSSHMSTLLEEGNLNIPKQAFKINGSVIEVPYMVIGDEAFPLKTYLMKPFAVRTLNEKRRIYDYRHSRARRLVECTLGILTRKFEIFQRPMRVEPDKAIIITNAAIGLHNFIRRRDGNMTDRTSSICL</sequence>
<evidence type="ECO:0000256" key="1">
    <source>
        <dbReference type="ARBA" id="ARBA00001968"/>
    </source>
</evidence>
<organism evidence="9 10">
    <name type="scientific">Elysia crispata</name>
    <name type="common">lettuce slug</name>
    <dbReference type="NCBI Taxonomy" id="231223"/>
    <lineage>
        <taxon>Eukaryota</taxon>
        <taxon>Metazoa</taxon>
        <taxon>Spiralia</taxon>
        <taxon>Lophotrochozoa</taxon>
        <taxon>Mollusca</taxon>
        <taxon>Gastropoda</taxon>
        <taxon>Heterobranchia</taxon>
        <taxon>Euthyneura</taxon>
        <taxon>Panpulmonata</taxon>
        <taxon>Sacoglossa</taxon>
        <taxon>Placobranchoidea</taxon>
        <taxon>Plakobranchidae</taxon>
        <taxon>Elysia</taxon>
    </lineage>
</organism>
<comment type="caution">
    <text evidence="9">The sequence shown here is derived from an EMBL/GenBank/DDBJ whole genome shotgun (WGS) entry which is preliminary data.</text>
</comment>
<dbReference type="Pfam" id="PF13359">
    <property type="entry name" value="DDE_Tnp_4"/>
    <property type="match status" value="1"/>
</dbReference>
<proteinExistence type="inferred from homology"/>